<name>U2M3V8_9FIRM</name>
<evidence type="ECO:0000313" key="3">
    <source>
        <dbReference type="Proteomes" id="UP000016662"/>
    </source>
</evidence>
<dbReference type="STRING" id="411473.RUMCAL_01205"/>
<reference evidence="2 3" key="1">
    <citation type="submission" date="2013-07" db="EMBL/GenBank/DDBJ databases">
        <authorList>
            <person name="Weinstock G."/>
            <person name="Sodergren E."/>
            <person name="Wylie T."/>
            <person name="Fulton L."/>
            <person name="Fulton R."/>
            <person name="Fronick C."/>
            <person name="O'Laughlin M."/>
            <person name="Godfrey J."/>
            <person name="Miner T."/>
            <person name="Herter B."/>
            <person name="Appelbaum E."/>
            <person name="Cordes M."/>
            <person name="Lek S."/>
            <person name="Wollam A."/>
            <person name="Pepin K.H."/>
            <person name="Palsikar V.B."/>
            <person name="Mitreva M."/>
            <person name="Wilson R.K."/>
        </authorList>
    </citation>
    <scope>NUCLEOTIDE SEQUENCE [LARGE SCALE GENOMIC DNA]</scope>
    <source>
        <strain evidence="2 3">ATCC 27760</strain>
    </source>
</reference>
<protein>
    <submittedName>
        <fullName evidence="2">Uncharacterized protein</fullName>
    </submittedName>
</protein>
<feature type="region of interest" description="Disordered" evidence="1">
    <location>
        <begin position="1"/>
        <end position="36"/>
    </location>
</feature>
<accession>U2M3V8</accession>
<dbReference type="AlphaFoldDB" id="U2M3V8"/>
<dbReference type="RefSeq" id="WP_021682668.1">
    <property type="nucleotide sequence ID" value="NZ_KI260433.1"/>
</dbReference>
<dbReference type="Proteomes" id="UP000016662">
    <property type="component" value="Unassembled WGS sequence"/>
</dbReference>
<evidence type="ECO:0000313" key="2">
    <source>
        <dbReference type="EMBL" id="ERJ96434.1"/>
    </source>
</evidence>
<keyword evidence="3" id="KW-1185">Reference proteome</keyword>
<gene>
    <name evidence="2" type="ORF">RUMCAL_01205</name>
</gene>
<dbReference type="EMBL" id="AWVF01000148">
    <property type="protein sequence ID" value="ERJ96434.1"/>
    <property type="molecule type" value="Genomic_DNA"/>
</dbReference>
<evidence type="ECO:0000256" key="1">
    <source>
        <dbReference type="SAM" id="MobiDB-lite"/>
    </source>
</evidence>
<comment type="caution">
    <text evidence="2">The sequence shown here is derived from an EMBL/GenBank/DDBJ whole genome shotgun (WGS) entry which is preliminary data.</text>
</comment>
<sequence>MHGLMPNPLTKLSESTEEDEVLRSRKRKLDMEAESDGEQLREQLRLHLEDKRILNGDAGKRLRRDFGRLLKSGEEGVPMADIDYEIYKYINELADQYIELDDLLEQNGVSYSEALEQAAQFRKQFLCLLEKHAVRNQDLVVTCWDLMERIEQQPEHPDLQYLYFCVVTDFGLLNAVNAADRTEEQKIRNYFRQQNALRELTDFFQAQSENLQKYHALLEYLKKPRRVESGVRNEEDFDLLYHLTAQHAFLYGCKTNPVYEENLRALQLHINNDVKLKAVKPYIIFAVLARKTGMMQKRKYFMPNLKSIFQYQNYNIYKDNGKNFNQYASELELYDHLRRSYIDDCETDVGLCDFCFANLSPLSEWYYQNCEPNEEIPMALCRKILNVMPKSFPYMLSYADYDQMNEGEVQLYSDAAKELLENMLHTAEKFLRL</sequence>
<dbReference type="PATRIC" id="fig|411473.3.peg.981"/>
<dbReference type="HOGENOM" id="CLU_632957_0_0_9"/>
<organism evidence="2 3">
    <name type="scientific">Ruminococcus callidus ATCC 27760</name>
    <dbReference type="NCBI Taxonomy" id="411473"/>
    <lineage>
        <taxon>Bacteria</taxon>
        <taxon>Bacillati</taxon>
        <taxon>Bacillota</taxon>
        <taxon>Clostridia</taxon>
        <taxon>Eubacteriales</taxon>
        <taxon>Oscillospiraceae</taxon>
        <taxon>Ruminococcus</taxon>
    </lineage>
</organism>
<proteinExistence type="predicted"/>